<dbReference type="PANTHER" id="PTHR42928">
    <property type="entry name" value="TRICARBOXYLATE-BINDING PROTEIN"/>
    <property type="match status" value="1"/>
</dbReference>
<comment type="caution">
    <text evidence="3">The sequence shown here is derived from an EMBL/GenBank/DDBJ whole genome shotgun (WGS) entry which is preliminary data.</text>
</comment>
<sequence length="322" mass="33924">MQRRALLSAALAGLAAAAVAPARADTFPSRPIRFVVPFGPGGDTDIVARLIAPYLSAELGQQVVVENRPGAGGVIGSNMVAKGPADGYTILFADSARTIAPSMQKDLPFDIARDLDPLGLIGGTPLLLLAHPQAPVKTLDELVKYAKANPGKLTYGSSGNGTPQHFAVELLKSAAGIDLVHVPYKGAAAVVADAVGGQINLASATYAPSVEYIRSNRLLPLTVMEPRRLPALPEVPAAAERYPEVVMSIWFGIMLPMGVEPAIRARLAEAVGKVVANTEYAGKLRAAGFEPMRETPPQMKARIEREVKLFGDVARKAGIKPE</sequence>
<dbReference type="InterPro" id="IPR005064">
    <property type="entry name" value="BUG"/>
</dbReference>
<dbReference type="Proteomes" id="UP000292445">
    <property type="component" value="Unassembled WGS sequence"/>
</dbReference>
<dbReference type="CDD" id="cd13578">
    <property type="entry name" value="PBP2_Bug27"/>
    <property type="match status" value="1"/>
</dbReference>
<keyword evidence="3" id="KW-0675">Receptor</keyword>
<reference evidence="3 4" key="1">
    <citation type="submission" date="2019-02" db="EMBL/GenBank/DDBJ databases">
        <title>Genomic Encyclopedia of Type Strains, Phase IV (KMG-IV): sequencing the most valuable type-strain genomes for metagenomic binning, comparative biology and taxonomic classification.</title>
        <authorList>
            <person name="Goeker M."/>
        </authorList>
    </citation>
    <scope>NUCLEOTIDE SEQUENCE [LARGE SCALE GENOMIC DNA]</scope>
    <source>
        <strain evidence="3 4">K24</strain>
    </source>
</reference>
<evidence type="ECO:0000256" key="1">
    <source>
        <dbReference type="ARBA" id="ARBA00006987"/>
    </source>
</evidence>
<dbReference type="PIRSF" id="PIRSF017082">
    <property type="entry name" value="YflP"/>
    <property type="match status" value="1"/>
</dbReference>
<dbReference type="Gene3D" id="3.40.190.10">
    <property type="entry name" value="Periplasmic binding protein-like II"/>
    <property type="match status" value="1"/>
</dbReference>
<dbReference type="SUPFAM" id="SSF53850">
    <property type="entry name" value="Periplasmic binding protein-like II"/>
    <property type="match status" value="1"/>
</dbReference>
<dbReference type="PANTHER" id="PTHR42928:SF5">
    <property type="entry name" value="BLR1237 PROTEIN"/>
    <property type="match status" value="1"/>
</dbReference>
<gene>
    <name evidence="3" type="ORF">EV675_3814</name>
</gene>
<proteinExistence type="inferred from homology"/>
<comment type="similarity">
    <text evidence="1">Belongs to the UPF0065 (bug) family.</text>
</comment>
<dbReference type="RefSeq" id="WP_165404655.1">
    <property type="nucleotide sequence ID" value="NZ_SGXC01000002.1"/>
</dbReference>
<keyword evidence="2" id="KW-0732">Signal</keyword>
<protein>
    <submittedName>
        <fullName evidence="3">Tripartite-type tricarboxylate transporter receptor subunit TctC</fullName>
    </submittedName>
</protein>
<dbReference type="AlphaFoldDB" id="A0A4V2F353"/>
<accession>A0A4V2F353</accession>
<evidence type="ECO:0000313" key="4">
    <source>
        <dbReference type="Proteomes" id="UP000292445"/>
    </source>
</evidence>
<evidence type="ECO:0000256" key="2">
    <source>
        <dbReference type="SAM" id="SignalP"/>
    </source>
</evidence>
<name>A0A4V2F353_9BURK</name>
<dbReference type="EMBL" id="SGXC01000002">
    <property type="protein sequence ID" value="RZS81194.1"/>
    <property type="molecule type" value="Genomic_DNA"/>
</dbReference>
<feature type="chain" id="PRO_5021030210" evidence="2">
    <location>
        <begin position="25"/>
        <end position="322"/>
    </location>
</feature>
<dbReference type="Pfam" id="PF03401">
    <property type="entry name" value="TctC"/>
    <property type="match status" value="1"/>
</dbReference>
<dbReference type="Gene3D" id="3.40.190.150">
    <property type="entry name" value="Bordetella uptake gene, domain 1"/>
    <property type="match status" value="1"/>
</dbReference>
<dbReference type="InterPro" id="IPR042100">
    <property type="entry name" value="Bug_dom1"/>
</dbReference>
<evidence type="ECO:0000313" key="3">
    <source>
        <dbReference type="EMBL" id="RZS81194.1"/>
    </source>
</evidence>
<keyword evidence="4" id="KW-1185">Reference proteome</keyword>
<feature type="signal peptide" evidence="2">
    <location>
        <begin position="1"/>
        <end position="24"/>
    </location>
</feature>
<organism evidence="3 4">
    <name type="scientific">Pigmentiphaga kullae</name>
    <dbReference type="NCBI Taxonomy" id="151784"/>
    <lineage>
        <taxon>Bacteria</taxon>
        <taxon>Pseudomonadati</taxon>
        <taxon>Pseudomonadota</taxon>
        <taxon>Betaproteobacteria</taxon>
        <taxon>Burkholderiales</taxon>
        <taxon>Alcaligenaceae</taxon>
        <taxon>Pigmentiphaga</taxon>
    </lineage>
</organism>